<dbReference type="PANTHER" id="PTHR12419:SF7">
    <property type="entry name" value="OTU DOMAIN-CONTAINING PROTEIN 3"/>
    <property type="match status" value="1"/>
</dbReference>
<sequence length="489" mass="55545">MTKNSGNKKQTKSQRREELERKRDDRVRRNAIKKERKAKEYLEDDDTFFSFSNQLEALSLKIKDIPGDGNCLFRSLGDQIDGDHTSHARHRRETVKYMRDHRDDFEPFMEDNITFDQHLQDLSKLGTYGGNDSIVAFARNHGVNIVIHQLNEPRWVINGGDYCKNGGQIRELHISYHNGEHYSSIRHISDNTSEPAWAKINQAIFTSVSMSTEVHCSENRKEKKTNGKGKSKQALTSSTDKGIDHTLQDSDLMAAEEVVSTATGCKDLVVIKQALMDNMYNVDAAIHYILQLIYVAEETGFFFLGIYLWHRLSQDLVSTSNELSTEQIQAELKSSCDATCDIIETNRDCENRDGTCKTCVNCFNDNERLGQQREGSVTHSHAQQTEGFQGFIEDLKGTLSSSTQKTNQNYEHQGARPKVKSRTENRKESGIAQNLSNKKRKELAKQEKKNRREERRKDNASSHIDSDSATTQKQHPASAVVPDLGILAI</sequence>
<dbReference type="CDD" id="cd22770">
    <property type="entry name" value="OTU_OTUD3"/>
    <property type="match status" value="1"/>
</dbReference>
<evidence type="ECO:0000256" key="1">
    <source>
        <dbReference type="SAM" id="MobiDB-lite"/>
    </source>
</evidence>
<gene>
    <name evidence="3" type="ORF">PLOB_00026827</name>
</gene>
<feature type="region of interest" description="Disordered" evidence="1">
    <location>
        <begin position="399"/>
        <end position="489"/>
    </location>
</feature>
<feature type="compositionally biased region" description="Basic and acidic residues" evidence="1">
    <location>
        <begin position="216"/>
        <end position="225"/>
    </location>
</feature>
<feature type="compositionally biased region" description="Basic and acidic residues" evidence="1">
    <location>
        <begin position="443"/>
        <end position="466"/>
    </location>
</feature>
<feature type="region of interest" description="Disordered" evidence="1">
    <location>
        <begin position="216"/>
        <end position="242"/>
    </location>
</feature>
<dbReference type="InterPro" id="IPR003323">
    <property type="entry name" value="OTU_dom"/>
</dbReference>
<evidence type="ECO:0000313" key="4">
    <source>
        <dbReference type="Proteomes" id="UP001159405"/>
    </source>
</evidence>
<dbReference type="PROSITE" id="PS50802">
    <property type="entry name" value="OTU"/>
    <property type="match status" value="1"/>
</dbReference>
<feature type="region of interest" description="Disordered" evidence="1">
    <location>
        <begin position="1"/>
        <end position="36"/>
    </location>
</feature>
<protein>
    <recommendedName>
        <fullName evidence="2">OTU domain-containing protein</fullName>
    </recommendedName>
</protein>
<dbReference type="InterPro" id="IPR050704">
    <property type="entry name" value="Peptidase_C85-like"/>
</dbReference>
<keyword evidence="4" id="KW-1185">Reference proteome</keyword>
<feature type="compositionally biased region" description="Basic and acidic residues" evidence="1">
    <location>
        <begin position="14"/>
        <end position="28"/>
    </location>
</feature>
<name>A0ABN8NV93_9CNID</name>
<dbReference type="InterPro" id="IPR038765">
    <property type="entry name" value="Papain-like_cys_pep_sf"/>
</dbReference>
<feature type="domain" description="OTU" evidence="2">
    <location>
        <begin position="60"/>
        <end position="188"/>
    </location>
</feature>
<dbReference type="Pfam" id="PF02338">
    <property type="entry name" value="OTU"/>
    <property type="match status" value="1"/>
</dbReference>
<evidence type="ECO:0000259" key="2">
    <source>
        <dbReference type="PROSITE" id="PS50802"/>
    </source>
</evidence>
<evidence type="ECO:0000313" key="3">
    <source>
        <dbReference type="EMBL" id="CAH3118678.1"/>
    </source>
</evidence>
<proteinExistence type="predicted"/>
<dbReference type="Gene3D" id="3.90.70.80">
    <property type="match status" value="1"/>
</dbReference>
<accession>A0ABN8NV93</accession>
<feature type="compositionally biased region" description="Polar residues" evidence="1">
    <location>
        <begin position="399"/>
        <end position="411"/>
    </location>
</feature>
<dbReference type="EMBL" id="CALNXK010000032">
    <property type="protein sequence ID" value="CAH3118678.1"/>
    <property type="molecule type" value="Genomic_DNA"/>
</dbReference>
<dbReference type="PANTHER" id="PTHR12419">
    <property type="entry name" value="OTU DOMAIN CONTAINING PROTEIN"/>
    <property type="match status" value="1"/>
</dbReference>
<organism evidence="3 4">
    <name type="scientific">Porites lobata</name>
    <dbReference type="NCBI Taxonomy" id="104759"/>
    <lineage>
        <taxon>Eukaryota</taxon>
        <taxon>Metazoa</taxon>
        <taxon>Cnidaria</taxon>
        <taxon>Anthozoa</taxon>
        <taxon>Hexacorallia</taxon>
        <taxon>Scleractinia</taxon>
        <taxon>Fungiina</taxon>
        <taxon>Poritidae</taxon>
        <taxon>Porites</taxon>
    </lineage>
</organism>
<dbReference type="Proteomes" id="UP001159405">
    <property type="component" value="Unassembled WGS sequence"/>
</dbReference>
<reference evidence="3 4" key="1">
    <citation type="submission" date="2022-05" db="EMBL/GenBank/DDBJ databases">
        <authorList>
            <consortium name="Genoscope - CEA"/>
            <person name="William W."/>
        </authorList>
    </citation>
    <scope>NUCLEOTIDE SEQUENCE [LARGE SCALE GENOMIC DNA]</scope>
</reference>
<dbReference type="SUPFAM" id="SSF54001">
    <property type="entry name" value="Cysteine proteinases"/>
    <property type="match status" value="1"/>
</dbReference>
<comment type="caution">
    <text evidence="3">The sequence shown here is derived from an EMBL/GenBank/DDBJ whole genome shotgun (WGS) entry which is preliminary data.</text>
</comment>